<evidence type="ECO:0000256" key="10">
    <source>
        <dbReference type="ARBA" id="ARBA00022946"/>
    </source>
</evidence>
<name>A0A9N8EEU3_9STRA</name>
<reference evidence="19" key="1">
    <citation type="submission" date="2020-06" db="EMBL/GenBank/DDBJ databases">
        <authorList>
            <consortium name="Plant Systems Biology data submission"/>
        </authorList>
    </citation>
    <scope>NUCLEOTIDE SEQUENCE</scope>
    <source>
        <strain evidence="19">D6</strain>
    </source>
</reference>
<dbReference type="Gene3D" id="3.50.50.60">
    <property type="entry name" value="FAD/NAD(P)-binding domain"/>
    <property type="match status" value="1"/>
</dbReference>
<dbReference type="GO" id="GO:0009507">
    <property type="term" value="C:chloroplast"/>
    <property type="evidence" value="ECO:0007669"/>
    <property type="project" value="UniProtKB-SubCell"/>
</dbReference>
<dbReference type="Pfam" id="PF01593">
    <property type="entry name" value="Amino_oxidase"/>
    <property type="match status" value="1"/>
</dbReference>
<sequence>MVYISSLIPLTLALTASSVSAFLSPKISVASPTIATGSRTSVLKASPEDNASSNSEEPLDCLVIGGGISGSTLAHNLHANHDLNIVLAEARDYLGGNVISHETDDGFIWEEGPNSFATQPSIVRIAYELGIDDQLVFADEALPPWVNHNGKLHPLPKGQGGKGPKGQLELVFGPNGVLKFALVGDLLSWPGRIRAGIGAFLGHAPPPEGKEETIREWVERILGEEVFLRCIDPFVSGVYAGNPETLSMTAALPKIARIEKISYSIGWNKWGAIFYGGLKRQVELTKERKADPPAPEWPEFEYGNPGSFKKGLSTLPNAIKKELGDVVKLQWKLTKLEKNSETGDYKATFDTPDGEKTIAAKTVVSTAPAHSLRNVLDPVLPGAACLFDKVREEIDRVGIYHPPVCAATVAYPKSSFKDVELPNGFGNLQDLPGFGSLNPRTEGVRTLGTLWSSSLFPGRAPKDYNLLLNYIGGSRDTALADLSDEEIIAEVDKGCRQVLLKPDAPKPKVLGLKIWPTAIPQYELGHSDIIQELEAAEKKQPGLWVCGNYRTGVAFPDCVTFGYEQAKKVKSFLDGDTEETDDDASSIEEPQTTGKSEPMKQPFFATAKAEVEEKKLVNV</sequence>
<dbReference type="EC" id="1.3.3.4" evidence="5 15"/>
<keyword evidence="10" id="KW-0809">Transit peptide</keyword>
<evidence type="ECO:0000256" key="9">
    <source>
        <dbReference type="ARBA" id="ARBA00022827"/>
    </source>
</evidence>
<evidence type="ECO:0000256" key="16">
    <source>
        <dbReference type="SAM" id="MobiDB-lite"/>
    </source>
</evidence>
<keyword evidence="9 15" id="KW-0274">FAD</keyword>
<evidence type="ECO:0000256" key="2">
    <source>
        <dbReference type="ARBA" id="ARBA00004229"/>
    </source>
</evidence>
<evidence type="ECO:0000256" key="1">
    <source>
        <dbReference type="ARBA" id="ARBA00002600"/>
    </source>
</evidence>
<dbReference type="FunFam" id="1.10.3110.10:FF:000002">
    <property type="entry name" value="Protoporphyrinogen oxidase"/>
    <property type="match status" value="1"/>
</dbReference>
<dbReference type="PANTHER" id="PTHR42923:SF3">
    <property type="entry name" value="PROTOPORPHYRINOGEN OXIDASE"/>
    <property type="match status" value="1"/>
</dbReference>
<dbReference type="Gene3D" id="3.90.660.20">
    <property type="entry name" value="Protoporphyrinogen oxidase, mitochondrial, domain 2"/>
    <property type="match status" value="1"/>
</dbReference>
<protein>
    <recommendedName>
        <fullName evidence="5 15">Protoporphyrinogen oxidase</fullName>
        <ecNumber evidence="5 15">1.3.3.4</ecNumber>
    </recommendedName>
</protein>
<evidence type="ECO:0000256" key="14">
    <source>
        <dbReference type="ARBA" id="ARBA00047554"/>
    </source>
</evidence>
<evidence type="ECO:0000256" key="4">
    <source>
        <dbReference type="ARBA" id="ARBA00010551"/>
    </source>
</evidence>
<keyword evidence="17" id="KW-0732">Signal</keyword>
<keyword evidence="20" id="KW-1185">Reference proteome</keyword>
<dbReference type="InterPro" id="IPR004572">
    <property type="entry name" value="Protoporphyrinogen_oxidase"/>
</dbReference>
<keyword evidence="12 15" id="KW-0350">Heme biosynthesis</keyword>
<proteinExistence type="inferred from homology"/>
<comment type="function">
    <text evidence="1 15">Catalyzes the 6-electron oxidation of protoporphyrinogen-IX to form protoporphyrin-IX.</text>
</comment>
<keyword evidence="11 15" id="KW-0560">Oxidoreductase</keyword>
<evidence type="ECO:0000256" key="6">
    <source>
        <dbReference type="ARBA" id="ARBA00022528"/>
    </source>
</evidence>
<dbReference type="OrthoDB" id="419752at2759"/>
<comment type="caution">
    <text evidence="19">The sequence shown here is derived from an EMBL/GenBank/DDBJ whole genome shotgun (WGS) entry which is preliminary data.</text>
</comment>
<dbReference type="Gene3D" id="1.10.3110.10">
    <property type="entry name" value="protoporphyrinogen ix oxidase, domain 3"/>
    <property type="match status" value="1"/>
</dbReference>
<organism evidence="19 20">
    <name type="scientific">Seminavis robusta</name>
    <dbReference type="NCBI Taxonomy" id="568900"/>
    <lineage>
        <taxon>Eukaryota</taxon>
        <taxon>Sar</taxon>
        <taxon>Stramenopiles</taxon>
        <taxon>Ochrophyta</taxon>
        <taxon>Bacillariophyta</taxon>
        <taxon>Bacillariophyceae</taxon>
        <taxon>Bacillariophycidae</taxon>
        <taxon>Naviculales</taxon>
        <taxon>Naviculaceae</taxon>
        <taxon>Seminavis</taxon>
    </lineage>
</organism>
<comment type="pathway">
    <text evidence="3 15">Porphyrin-containing compound metabolism; protoporphyrin-IX biosynthesis; protoporphyrin-IX from protoporphyrinogen-IX: step 1/1.</text>
</comment>
<keyword evidence="8" id="KW-0934">Plastid</keyword>
<dbReference type="SUPFAM" id="SSF54373">
    <property type="entry name" value="FAD-linked reductases, C-terminal domain"/>
    <property type="match status" value="1"/>
</dbReference>
<feature type="signal peptide" evidence="17">
    <location>
        <begin position="1"/>
        <end position="21"/>
    </location>
</feature>
<dbReference type="NCBIfam" id="TIGR00562">
    <property type="entry name" value="proto_IX_ox"/>
    <property type="match status" value="1"/>
</dbReference>
<accession>A0A9N8EEU3</accession>
<evidence type="ECO:0000256" key="5">
    <source>
        <dbReference type="ARBA" id="ARBA00012867"/>
    </source>
</evidence>
<dbReference type="GO" id="GO:0005743">
    <property type="term" value="C:mitochondrial inner membrane"/>
    <property type="evidence" value="ECO:0007669"/>
    <property type="project" value="UniProtKB-SubCell"/>
</dbReference>
<dbReference type="SUPFAM" id="SSF51905">
    <property type="entry name" value="FAD/NAD(P)-binding domain"/>
    <property type="match status" value="1"/>
</dbReference>
<keyword evidence="6" id="KW-0150">Chloroplast</keyword>
<evidence type="ECO:0000256" key="12">
    <source>
        <dbReference type="ARBA" id="ARBA00023133"/>
    </source>
</evidence>
<evidence type="ECO:0000256" key="3">
    <source>
        <dbReference type="ARBA" id="ARBA00005073"/>
    </source>
</evidence>
<evidence type="ECO:0000256" key="15">
    <source>
        <dbReference type="RuleBase" id="RU367069"/>
    </source>
</evidence>
<dbReference type="EMBL" id="CAICTM010000833">
    <property type="protein sequence ID" value="CAB9517145.1"/>
    <property type="molecule type" value="Genomic_DNA"/>
</dbReference>
<feature type="domain" description="Amine oxidase" evidence="18">
    <location>
        <begin position="69"/>
        <end position="569"/>
    </location>
</feature>
<dbReference type="AlphaFoldDB" id="A0A9N8EEU3"/>
<dbReference type="InterPro" id="IPR002937">
    <property type="entry name" value="Amino_oxidase"/>
</dbReference>
<dbReference type="InterPro" id="IPR050464">
    <property type="entry name" value="Zeta_carotene_desat/Oxidored"/>
</dbReference>
<dbReference type="GO" id="GO:0006782">
    <property type="term" value="P:protoporphyrinogen IX biosynthetic process"/>
    <property type="evidence" value="ECO:0007669"/>
    <property type="project" value="UniProtKB-UniRule"/>
</dbReference>
<gene>
    <name evidence="19" type="ORF">SEMRO_834_G208740.1</name>
</gene>
<dbReference type="PANTHER" id="PTHR42923">
    <property type="entry name" value="PROTOPORPHYRINOGEN OXIDASE"/>
    <property type="match status" value="1"/>
</dbReference>
<dbReference type="Proteomes" id="UP001153069">
    <property type="component" value="Unassembled WGS sequence"/>
</dbReference>
<evidence type="ECO:0000256" key="13">
    <source>
        <dbReference type="ARBA" id="ARBA00023244"/>
    </source>
</evidence>
<evidence type="ECO:0000259" key="18">
    <source>
        <dbReference type="Pfam" id="PF01593"/>
    </source>
</evidence>
<feature type="compositionally biased region" description="Acidic residues" evidence="16">
    <location>
        <begin position="575"/>
        <end position="586"/>
    </location>
</feature>
<evidence type="ECO:0000313" key="19">
    <source>
        <dbReference type="EMBL" id="CAB9517145.1"/>
    </source>
</evidence>
<evidence type="ECO:0000256" key="17">
    <source>
        <dbReference type="SAM" id="SignalP"/>
    </source>
</evidence>
<comment type="catalytic activity">
    <reaction evidence="14 15">
        <text>protoporphyrinogen IX + 3 O2 = protoporphyrin IX + 3 H2O2</text>
        <dbReference type="Rhea" id="RHEA:25576"/>
        <dbReference type="ChEBI" id="CHEBI:15379"/>
        <dbReference type="ChEBI" id="CHEBI:16240"/>
        <dbReference type="ChEBI" id="CHEBI:57306"/>
        <dbReference type="ChEBI" id="CHEBI:57307"/>
        <dbReference type="EC" id="1.3.3.4"/>
    </reaction>
</comment>
<feature type="chain" id="PRO_5040274434" description="Protoporphyrinogen oxidase" evidence="17">
    <location>
        <begin position="22"/>
        <end position="619"/>
    </location>
</feature>
<evidence type="ECO:0000256" key="11">
    <source>
        <dbReference type="ARBA" id="ARBA00023002"/>
    </source>
</evidence>
<keyword evidence="7 15" id="KW-0285">Flavoprotein</keyword>
<feature type="region of interest" description="Disordered" evidence="16">
    <location>
        <begin position="574"/>
        <end position="604"/>
    </location>
</feature>
<evidence type="ECO:0000256" key="7">
    <source>
        <dbReference type="ARBA" id="ARBA00022630"/>
    </source>
</evidence>
<dbReference type="InterPro" id="IPR036188">
    <property type="entry name" value="FAD/NAD-bd_sf"/>
</dbReference>
<comment type="similarity">
    <text evidence="4 15">Belongs to the protoporphyrinogen/coproporphyrinogen oxidase family. Protoporphyrinogen oxidase subfamily.</text>
</comment>
<comment type="cofactor">
    <cofactor evidence="15">
        <name>FAD</name>
        <dbReference type="ChEBI" id="CHEBI:57692"/>
    </cofactor>
    <text evidence="15">Binds 1 FAD per subunit.</text>
</comment>
<dbReference type="GO" id="GO:0004729">
    <property type="term" value="F:oxygen-dependent protoporphyrinogen oxidase activity"/>
    <property type="evidence" value="ECO:0007669"/>
    <property type="project" value="UniProtKB-UniRule"/>
</dbReference>
<keyword evidence="13 15" id="KW-0627">Porphyrin biosynthesis</keyword>
<comment type="subcellular location">
    <subcellularLocation>
        <location evidence="15">Mitochondrion inner membrane</location>
    </subcellularLocation>
    <subcellularLocation>
        <location evidence="2">Plastid</location>
        <location evidence="2">Chloroplast</location>
    </subcellularLocation>
</comment>
<evidence type="ECO:0000313" key="20">
    <source>
        <dbReference type="Proteomes" id="UP001153069"/>
    </source>
</evidence>
<evidence type="ECO:0000256" key="8">
    <source>
        <dbReference type="ARBA" id="ARBA00022640"/>
    </source>
</evidence>